<protein>
    <submittedName>
        <fullName evidence="1">GFA family protein</fullName>
    </submittedName>
</protein>
<comment type="caution">
    <text evidence="1">The sequence shown here is derived from an EMBL/GenBank/DDBJ whole genome shotgun (WGS) entry which is preliminary data.</text>
</comment>
<proteinExistence type="predicted"/>
<dbReference type="Proteomes" id="UP000616151">
    <property type="component" value="Unassembled WGS sequence"/>
</dbReference>
<reference evidence="1" key="1">
    <citation type="submission" date="2021-01" db="EMBL/GenBank/DDBJ databases">
        <authorList>
            <person name="Sun Q."/>
        </authorList>
    </citation>
    <scope>NUCLEOTIDE SEQUENCE</scope>
    <source>
        <strain evidence="1">YIM B02566</strain>
    </source>
</reference>
<dbReference type="EMBL" id="JAENHL010000007">
    <property type="protein sequence ID" value="MBK1868678.1"/>
    <property type="molecule type" value="Genomic_DNA"/>
</dbReference>
<sequence>MRYKGSCHCGKVTFTVEGDLSGGAVDCNCSICARKGALLIAVPRNKLQLLSPETDLQKYTFNKHAIAHRFCRTCGMHPFAEDTADKTERMAYVNIRCLQGVDLAQVAVMNFDGRAM</sequence>
<keyword evidence="2" id="KW-1185">Reference proteome</keyword>
<name>A0ACC5R7S8_9HYPH</name>
<evidence type="ECO:0000313" key="1">
    <source>
        <dbReference type="EMBL" id="MBK1868678.1"/>
    </source>
</evidence>
<organism evidence="1 2">
    <name type="scientific">Taklimakanibacter albus</name>
    <dbReference type="NCBI Taxonomy" id="2800327"/>
    <lineage>
        <taxon>Bacteria</taxon>
        <taxon>Pseudomonadati</taxon>
        <taxon>Pseudomonadota</taxon>
        <taxon>Alphaproteobacteria</taxon>
        <taxon>Hyphomicrobiales</taxon>
        <taxon>Aestuariivirgaceae</taxon>
        <taxon>Taklimakanibacter</taxon>
    </lineage>
</organism>
<accession>A0ACC5R7S8</accession>
<evidence type="ECO:0000313" key="2">
    <source>
        <dbReference type="Proteomes" id="UP000616151"/>
    </source>
</evidence>
<gene>
    <name evidence="1" type="ORF">JHL16_20145</name>
</gene>